<dbReference type="SUPFAM" id="SSF46785">
    <property type="entry name" value="Winged helix' DNA-binding domain"/>
    <property type="match status" value="1"/>
</dbReference>
<dbReference type="Pfam" id="PF25212">
    <property type="entry name" value="HVO_A0114"/>
    <property type="match status" value="1"/>
</dbReference>
<dbReference type="EMBL" id="CABM01000051">
    <property type="protein sequence ID" value="CBH98362.1"/>
    <property type="molecule type" value="Genomic_DNA"/>
</dbReference>
<sequence length="124" mass="13749">MSRVVIRNSTIQGFFARAKDAALRADNAGPFDGTVTLAFEDPQRMFEVLTQNRQGLVRAVMHHPDTIPSLARRLKRDRTAVTRDVLLLEKLGVVISQRVTNPGHGVHKLVQAAARKIDLVATIE</sequence>
<comment type="caution">
    <text evidence="1">The sequence shown here is derived from an EMBL/GenBank/DDBJ whole genome shotgun (WGS) entry which is preliminary data.</text>
</comment>
<evidence type="ECO:0000313" key="1">
    <source>
        <dbReference type="EMBL" id="CBH98362.1"/>
    </source>
</evidence>
<evidence type="ECO:0008006" key="2">
    <source>
        <dbReference type="Google" id="ProtNLM"/>
    </source>
</evidence>
<dbReference type="AlphaFoldDB" id="E6PTV5"/>
<protein>
    <recommendedName>
        <fullName evidence="2">Transcriptional regulator</fullName>
    </recommendedName>
</protein>
<accession>E6PTV5</accession>
<reference evidence="1" key="1">
    <citation type="submission" date="2009-10" db="EMBL/GenBank/DDBJ databases">
        <title>Diversity of trophic interactions inside an arsenic-rich microbial ecosystem.</title>
        <authorList>
            <person name="Bertin P.N."/>
            <person name="Heinrich-Salmeron A."/>
            <person name="Pelletier E."/>
            <person name="Goulhen-Chollet F."/>
            <person name="Arsene-Ploetze F."/>
            <person name="Gallien S."/>
            <person name="Calteau A."/>
            <person name="Vallenet D."/>
            <person name="Casiot C."/>
            <person name="Chane-Woon-Ming B."/>
            <person name="Giloteaux L."/>
            <person name="Barakat M."/>
            <person name="Bonnefoy V."/>
            <person name="Bruneel O."/>
            <person name="Chandler M."/>
            <person name="Cleiss J."/>
            <person name="Duran R."/>
            <person name="Elbaz-Poulichet F."/>
            <person name="Fonknechten N."/>
            <person name="Lauga B."/>
            <person name="Mornico D."/>
            <person name="Ortet P."/>
            <person name="Schaeffer C."/>
            <person name="Siguier P."/>
            <person name="Alexander Thil Smith A."/>
            <person name="Van Dorsselaer A."/>
            <person name="Weissenbach J."/>
            <person name="Medigue C."/>
            <person name="Le Paslier D."/>
        </authorList>
    </citation>
    <scope>NUCLEOTIDE SEQUENCE</scope>
</reference>
<proteinExistence type="predicted"/>
<organism evidence="1">
    <name type="scientific">mine drainage metagenome</name>
    <dbReference type="NCBI Taxonomy" id="410659"/>
    <lineage>
        <taxon>unclassified sequences</taxon>
        <taxon>metagenomes</taxon>
        <taxon>ecological metagenomes</taxon>
    </lineage>
</organism>
<dbReference type="InterPro" id="IPR036390">
    <property type="entry name" value="WH_DNA-bd_sf"/>
</dbReference>
<name>E6PTV5_9ZZZZ</name>
<gene>
    <name evidence="1" type="ORF">CARN2_3839</name>
</gene>